<dbReference type="Pfam" id="PF10722">
    <property type="entry name" value="YbjN"/>
    <property type="match status" value="1"/>
</dbReference>
<gene>
    <name evidence="2" type="ORF">UFOPK1826_01197</name>
</gene>
<protein>
    <submittedName>
        <fullName evidence="2">Unannotated protein</fullName>
    </submittedName>
</protein>
<dbReference type="InterPro" id="IPR019660">
    <property type="entry name" value="Put_sensory_transdc_reg_YbjN"/>
</dbReference>
<dbReference type="AlphaFoldDB" id="A0A6J6HAZ1"/>
<feature type="region of interest" description="Disordered" evidence="1">
    <location>
        <begin position="178"/>
        <end position="197"/>
    </location>
</feature>
<sequence length="197" mass="22562">MSLVFTTLFRRANWSLAYNLVSDLFDDAAIARVERQIDEWLGRIRASHTNIEAVDRAEGDEIRWFIRMRGEEKDFTTIWLTLGQRTLRYETYVMPAPEQNAELLYETILRRNEKLVGAHFSIGVEDAIFLRGELVLTALVERELDRVIGTLYSVVEQLFWSLLEIGFAKAKAMRTQLSSTRTAERSGKPLGGSSVSN</sequence>
<dbReference type="SUPFAM" id="SSF69635">
    <property type="entry name" value="Type III secretory system chaperone-like"/>
    <property type="match status" value="1"/>
</dbReference>
<evidence type="ECO:0000256" key="1">
    <source>
        <dbReference type="SAM" id="MobiDB-lite"/>
    </source>
</evidence>
<proteinExistence type="predicted"/>
<evidence type="ECO:0000313" key="2">
    <source>
        <dbReference type="EMBL" id="CAB4610030.1"/>
    </source>
</evidence>
<accession>A0A6J6HAZ1</accession>
<organism evidence="2">
    <name type="scientific">freshwater metagenome</name>
    <dbReference type="NCBI Taxonomy" id="449393"/>
    <lineage>
        <taxon>unclassified sequences</taxon>
        <taxon>metagenomes</taxon>
        <taxon>ecological metagenomes</taxon>
    </lineage>
</organism>
<dbReference type="EMBL" id="CAEZUN010000170">
    <property type="protein sequence ID" value="CAB4610030.1"/>
    <property type="molecule type" value="Genomic_DNA"/>
</dbReference>
<reference evidence="2" key="1">
    <citation type="submission" date="2020-05" db="EMBL/GenBank/DDBJ databases">
        <authorList>
            <person name="Chiriac C."/>
            <person name="Salcher M."/>
            <person name="Ghai R."/>
            <person name="Kavagutti S V."/>
        </authorList>
    </citation>
    <scope>NUCLEOTIDE SEQUENCE</scope>
</reference>
<dbReference type="Gene3D" id="3.30.1460.10">
    <property type="match status" value="1"/>
</dbReference>
<name>A0A6J6HAZ1_9ZZZZ</name>